<evidence type="ECO:0000259" key="4">
    <source>
        <dbReference type="PROSITE" id="PS50011"/>
    </source>
</evidence>
<reference evidence="6" key="1">
    <citation type="journal article" date="2023" name="Commun. Biol.">
        <title>Genome analysis of Parmales, the sister group of diatoms, reveals the evolutionary specialization of diatoms from phago-mixotrophs to photoautotrophs.</title>
        <authorList>
            <person name="Ban H."/>
            <person name="Sato S."/>
            <person name="Yoshikawa S."/>
            <person name="Yamada K."/>
            <person name="Nakamura Y."/>
            <person name="Ichinomiya M."/>
            <person name="Sato N."/>
            <person name="Blanc-Mathieu R."/>
            <person name="Endo H."/>
            <person name="Kuwata A."/>
            <person name="Ogata H."/>
        </authorList>
    </citation>
    <scope>NUCLEOTIDE SEQUENCE [LARGE SCALE GENOMIC DNA]</scope>
    <source>
        <strain evidence="6">NIES 3701</strain>
    </source>
</reference>
<proteinExistence type="predicted"/>
<dbReference type="SUPFAM" id="SSF56112">
    <property type="entry name" value="Protein kinase-like (PK-like)"/>
    <property type="match status" value="1"/>
</dbReference>
<dbReference type="Gene3D" id="1.10.510.10">
    <property type="entry name" value="Transferase(Phosphotransferase) domain 1"/>
    <property type="match status" value="1"/>
</dbReference>
<accession>A0A9W7DR02</accession>
<dbReference type="GO" id="GO:0005524">
    <property type="term" value="F:ATP binding"/>
    <property type="evidence" value="ECO:0007669"/>
    <property type="project" value="UniProtKB-KW"/>
</dbReference>
<name>A0A9W7DR02_9STRA</name>
<protein>
    <recommendedName>
        <fullName evidence="4">Protein kinase domain-containing protein</fullName>
    </recommendedName>
</protein>
<keyword evidence="1" id="KW-0547">Nucleotide-binding</keyword>
<dbReference type="InterPro" id="IPR011009">
    <property type="entry name" value="Kinase-like_dom_sf"/>
</dbReference>
<feature type="domain" description="Protein kinase" evidence="4">
    <location>
        <begin position="43"/>
        <end position="366"/>
    </location>
</feature>
<dbReference type="PANTHER" id="PTHR24346:SF77">
    <property type="entry name" value="SERINE THREONINE PROTEIN KINASE"/>
    <property type="match status" value="1"/>
</dbReference>
<keyword evidence="6" id="KW-1185">Reference proteome</keyword>
<dbReference type="PROSITE" id="PS50011">
    <property type="entry name" value="PROTEIN_KINASE_DOM"/>
    <property type="match status" value="1"/>
</dbReference>
<dbReference type="EMBL" id="BRXY01000004">
    <property type="protein sequence ID" value="GMH51482.1"/>
    <property type="molecule type" value="Genomic_DNA"/>
</dbReference>
<dbReference type="PANTHER" id="PTHR24346">
    <property type="entry name" value="MAP/MICROTUBULE AFFINITY-REGULATING KINASE"/>
    <property type="match status" value="1"/>
</dbReference>
<dbReference type="AlphaFoldDB" id="A0A9W7DR02"/>
<dbReference type="SMART" id="SM00220">
    <property type="entry name" value="S_TKc"/>
    <property type="match status" value="1"/>
</dbReference>
<evidence type="ECO:0000313" key="6">
    <source>
        <dbReference type="Proteomes" id="UP001165085"/>
    </source>
</evidence>
<dbReference type="GO" id="GO:0004674">
    <property type="term" value="F:protein serine/threonine kinase activity"/>
    <property type="evidence" value="ECO:0007669"/>
    <property type="project" value="TreeGrafter"/>
</dbReference>
<dbReference type="GO" id="GO:0035556">
    <property type="term" value="P:intracellular signal transduction"/>
    <property type="evidence" value="ECO:0007669"/>
    <property type="project" value="TreeGrafter"/>
</dbReference>
<dbReference type="GO" id="GO:0005737">
    <property type="term" value="C:cytoplasm"/>
    <property type="evidence" value="ECO:0007669"/>
    <property type="project" value="TreeGrafter"/>
</dbReference>
<sequence length="461" mass="51849">MSKSPEQRREKFGAEKNTSHVLSTTHASEEFDSDGGIVHLNQFTVLSTLGSGSFATVKLARKDSSNKTSYEGEPEGSNPDGLYAVKILNKSVLKRMRTMTREGRKMTVHTAYEKVDEEISVMKRLNHPNLVMLHEVIDDDNDDKLFMVLEYVIKGEIMSFDESTLSYTRNDGLAQISGHFDEDHASHFFVDLMHGLAYLHMHHICHRDLKPENILLHSDGHIKITDFGVSHFFSDERLVPLDERHSGGANGHDSIDKHLQSMDAQGKLTKTEGTWCFWSPEMCKSEPFSGYSADIWAAGICLYVFVTGKLPFYSESPTDLFDLIEKANITYPKDMSEDLADILKNVLNVDPSQRSSIGDLLNHSYCDEAKSNRASGQHGENLKNSARRRVSIDDLDSVEIKKAITMKSRPLGKMLSNLGRQISMGRKSVEHSLGLDVQKLEDEEIDLKKDGKRKITFCACS</sequence>
<dbReference type="CDD" id="cd14008">
    <property type="entry name" value="STKc_LKB1_CaMKK"/>
    <property type="match status" value="1"/>
</dbReference>
<evidence type="ECO:0000256" key="2">
    <source>
        <dbReference type="ARBA" id="ARBA00022840"/>
    </source>
</evidence>
<feature type="region of interest" description="Disordered" evidence="3">
    <location>
        <begin position="1"/>
        <end position="25"/>
    </location>
</feature>
<dbReference type="Proteomes" id="UP001165085">
    <property type="component" value="Unassembled WGS sequence"/>
</dbReference>
<evidence type="ECO:0000313" key="5">
    <source>
        <dbReference type="EMBL" id="GMH51482.1"/>
    </source>
</evidence>
<evidence type="ECO:0000256" key="3">
    <source>
        <dbReference type="SAM" id="MobiDB-lite"/>
    </source>
</evidence>
<dbReference type="Pfam" id="PF00069">
    <property type="entry name" value="Pkinase"/>
    <property type="match status" value="1"/>
</dbReference>
<evidence type="ECO:0000256" key="1">
    <source>
        <dbReference type="ARBA" id="ARBA00022741"/>
    </source>
</evidence>
<feature type="compositionally biased region" description="Basic and acidic residues" evidence="3">
    <location>
        <begin position="1"/>
        <end position="18"/>
    </location>
</feature>
<dbReference type="InterPro" id="IPR008271">
    <property type="entry name" value="Ser/Thr_kinase_AS"/>
</dbReference>
<keyword evidence="2" id="KW-0067">ATP-binding</keyword>
<dbReference type="OrthoDB" id="68483at2759"/>
<organism evidence="5 6">
    <name type="scientific">Triparma strigata</name>
    <dbReference type="NCBI Taxonomy" id="1606541"/>
    <lineage>
        <taxon>Eukaryota</taxon>
        <taxon>Sar</taxon>
        <taxon>Stramenopiles</taxon>
        <taxon>Ochrophyta</taxon>
        <taxon>Bolidophyceae</taxon>
        <taxon>Parmales</taxon>
        <taxon>Triparmaceae</taxon>
        <taxon>Triparma</taxon>
    </lineage>
</organism>
<gene>
    <name evidence="5" type="ORF">TrST_g303</name>
</gene>
<dbReference type="InterPro" id="IPR000719">
    <property type="entry name" value="Prot_kinase_dom"/>
</dbReference>
<dbReference type="Gene3D" id="3.30.200.20">
    <property type="entry name" value="Phosphorylase Kinase, domain 1"/>
    <property type="match status" value="1"/>
</dbReference>
<comment type="caution">
    <text evidence="5">The sequence shown here is derived from an EMBL/GenBank/DDBJ whole genome shotgun (WGS) entry which is preliminary data.</text>
</comment>
<dbReference type="PROSITE" id="PS00108">
    <property type="entry name" value="PROTEIN_KINASE_ST"/>
    <property type="match status" value="1"/>
</dbReference>